<proteinExistence type="predicted"/>
<dbReference type="AlphaFoldDB" id="A0A1D8NLJ4"/>
<protein>
    <submittedName>
        <fullName evidence="1">Uncharacterized protein</fullName>
    </submittedName>
</protein>
<dbReference type="VEuPathDB" id="FungiDB:YALI1_F02868g"/>
<reference evidence="1 2" key="1">
    <citation type="journal article" date="2016" name="PLoS ONE">
        <title>Sequence Assembly of Yarrowia lipolytica Strain W29/CLIB89 Shows Transposable Element Diversity.</title>
        <authorList>
            <person name="Magnan C."/>
            <person name="Yu J."/>
            <person name="Chang I."/>
            <person name="Jahn E."/>
            <person name="Kanomata Y."/>
            <person name="Wu J."/>
            <person name="Zeller M."/>
            <person name="Oakes M."/>
            <person name="Baldi P."/>
            <person name="Sandmeyer S."/>
        </authorList>
    </citation>
    <scope>NUCLEOTIDE SEQUENCE [LARGE SCALE GENOMIC DNA]</scope>
    <source>
        <strain evidence="2">CLIB89(W29)</strain>
    </source>
</reference>
<evidence type="ECO:0000313" key="1">
    <source>
        <dbReference type="EMBL" id="AOW06507.1"/>
    </source>
</evidence>
<evidence type="ECO:0000313" key="2">
    <source>
        <dbReference type="Proteomes" id="UP000182444"/>
    </source>
</evidence>
<dbReference type="Proteomes" id="UP000182444">
    <property type="component" value="Chromosome 1F"/>
</dbReference>
<sequence>MTCALTCRRWKIGPELLWANFFELLQRQLSSTVGNYALTVLLPRARTITRCTAIIAASINIHGRTRQAPCCSKYSIVRYVRVPVLILQYRYAKNGLMVRIQDSNGTQLRPTEH</sequence>
<organism evidence="1 2">
    <name type="scientific">Yarrowia lipolytica</name>
    <name type="common">Candida lipolytica</name>
    <dbReference type="NCBI Taxonomy" id="4952"/>
    <lineage>
        <taxon>Eukaryota</taxon>
        <taxon>Fungi</taxon>
        <taxon>Dikarya</taxon>
        <taxon>Ascomycota</taxon>
        <taxon>Saccharomycotina</taxon>
        <taxon>Dipodascomycetes</taxon>
        <taxon>Dipodascales</taxon>
        <taxon>Dipodascales incertae sedis</taxon>
        <taxon>Yarrowia</taxon>
    </lineage>
</organism>
<name>A0A1D8NLJ4_YARLL</name>
<gene>
    <name evidence="1" type="ORF">YALI1_F02868g</name>
</gene>
<dbReference type="GeneID" id="94583813"/>
<dbReference type="RefSeq" id="XP_068139322.1">
    <property type="nucleotide sequence ID" value="XM_068283221.1"/>
</dbReference>
<dbReference type="EMBL" id="CP017558">
    <property type="protein sequence ID" value="AOW06507.1"/>
    <property type="molecule type" value="Genomic_DNA"/>
</dbReference>
<accession>A0A1D8NLJ4</accession>